<proteinExistence type="predicted"/>
<reference evidence="1" key="1">
    <citation type="submission" date="2018-06" db="EMBL/GenBank/DDBJ databases">
        <authorList>
            <person name="Zhirakovskaya E."/>
        </authorList>
    </citation>
    <scope>NUCLEOTIDE SEQUENCE</scope>
</reference>
<gene>
    <name evidence="1" type="ORF">MNBD_DELTA01-762</name>
</gene>
<protein>
    <submittedName>
        <fullName evidence="1">Uncharacterized protein</fullName>
    </submittedName>
</protein>
<evidence type="ECO:0000313" key="1">
    <source>
        <dbReference type="EMBL" id="VAV84133.1"/>
    </source>
</evidence>
<dbReference type="EMBL" id="UOEA01000060">
    <property type="protein sequence ID" value="VAV84133.1"/>
    <property type="molecule type" value="Genomic_DNA"/>
</dbReference>
<sequence length="192" mass="21360">MHNRAIIIDPDIVPVRYMLAKVTLTPGYDLCPVDRYKGITIGATLLMPQPDGMTDLMDGITRRTTAAKLDKLIAANTTYMRPATGTGLKLYIIRIHRLICRSPQDKTNPCIGLPMRDSIGYTGLIGKSTINCIRNNTVRPPLGSQDHNTCGYLSAYFSATQLCTTLNLLDGTKDDIAFKHRITIDFNILHFF</sequence>
<dbReference type="AlphaFoldDB" id="A0A3B0RHI7"/>
<organism evidence="1">
    <name type="scientific">hydrothermal vent metagenome</name>
    <dbReference type="NCBI Taxonomy" id="652676"/>
    <lineage>
        <taxon>unclassified sequences</taxon>
        <taxon>metagenomes</taxon>
        <taxon>ecological metagenomes</taxon>
    </lineage>
</organism>
<accession>A0A3B0RHI7</accession>
<name>A0A3B0RHI7_9ZZZZ</name>